<proteinExistence type="predicted"/>
<evidence type="ECO:0000313" key="2">
    <source>
        <dbReference type="Proteomes" id="UP000265816"/>
    </source>
</evidence>
<name>A0A398B004_9BACI</name>
<sequence length="69" mass="8154">MHRCLLFSVLVLLCGNFVFLEMNSAVLDLPVRPFYLLEDDIGGSFNKKIGTFNRFRFFSFLKYNFIKCF</sequence>
<comment type="caution">
    <text evidence="1">The sequence shown here is derived from an EMBL/GenBank/DDBJ whole genome shotgun (WGS) entry which is preliminary data.</text>
</comment>
<evidence type="ECO:0000313" key="1">
    <source>
        <dbReference type="EMBL" id="RID83122.1"/>
    </source>
</evidence>
<dbReference type="EMBL" id="QWVT01000029">
    <property type="protein sequence ID" value="RID83122.1"/>
    <property type="molecule type" value="Genomic_DNA"/>
</dbReference>
<accession>A0A398B004</accession>
<keyword evidence="2" id="KW-1185">Reference proteome</keyword>
<reference evidence="1 2" key="1">
    <citation type="submission" date="2018-08" db="EMBL/GenBank/DDBJ databases">
        <title>Bacillus jemisoniae sp. nov., Bacillus chryseoplanitiae sp. nov., Bacillus resnikiae sp. nov., and Bacillus frankliniae sp. nov., isolated from Viking spacecraft and associated surfaces.</title>
        <authorList>
            <person name="Seuylemezian A."/>
            <person name="Vaishampayan P."/>
        </authorList>
    </citation>
    <scope>NUCLEOTIDE SEQUENCE [LARGE SCALE GENOMIC DNA]</scope>
    <source>
        <strain evidence="1 2">JJ-247</strain>
    </source>
</reference>
<organism evidence="1 2">
    <name type="scientific">Mesobacillus zeae</name>
    <dbReference type="NCBI Taxonomy" id="1917180"/>
    <lineage>
        <taxon>Bacteria</taxon>
        <taxon>Bacillati</taxon>
        <taxon>Bacillota</taxon>
        <taxon>Bacilli</taxon>
        <taxon>Bacillales</taxon>
        <taxon>Bacillaceae</taxon>
        <taxon>Mesobacillus</taxon>
    </lineage>
</organism>
<dbReference type="Proteomes" id="UP000265816">
    <property type="component" value="Unassembled WGS sequence"/>
</dbReference>
<protein>
    <submittedName>
        <fullName evidence="1">Uncharacterized protein</fullName>
    </submittedName>
</protein>
<gene>
    <name evidence="1" type="ORF">D1970_16505</name>
</gene>
<dbReference type="AlphaFoldDB" id="A0A398B004"/>